<keyword evidence="8 9" id="KW-0472">Membrane</keyword>
<feature type="transmembrane region" description="Helical" evidence="9">
    <location>
        <begin position="37"/>
        <end position="58"/>
    </location>
</feature>
<dbReference type="RefSeq" id="WP_271186657.1">
    <property type="nucleotide sequence ID" value="NZ_BSFE01000004.1"/>
</dbReference>
<feature type="transmembrane region" description="Helical" evidence="9">
    <location>
        <begin position="126"/>
        <end position="151"/>
    </location>
</feature>
<keyword evidence="3" id="KW-0813">Transport</keyword>
<comment type="similarity">
    <text evidence="2">Belongs to the TrkH potassium transport family.</text>
</comment>
<dbReference type="Pfam" id="PF02386">
    <property type="entry name" value="TrkH"/>
    <property type="match status" value="2"/>
</dbReference>
<evidence type="ECO:0000256" key="1">
    <source>
        <dbReference type="ARBA" id="ARBA00004651"/>
    </source>
</evidence>
<reference evidence="10" key="2">
    <citation type="submission" date="2023-01" db="EMBL/GenBank/DDBJ databases">
        <authorList>
            <person name="Sun Q."/>
            <person name="Evtushenko L."/>
        </authorList>
    </citation>
    <scope>NUCLEOTIDE SEQUENCE</scope>
    <source>
        <strain evidence="10">VKM B-1513</strain>
    </source>
</reference>
<gene>
    <name evidence="10" type="ORF">GCM10017621_17960</name>
</gene>
<evidence type="ECO:0000256" key="8">
    <source>
        <dbReference type="ARBA" id="ARBA00023136"/>
    </source>
</evidence>
<feature type="transmembrane region" description="Helical" evidence="9">
    <location>
        <begin position="379"/>
        <end position="402"/>
    </location>
</feature>
<keyword evidence="6 9" id="KW-1133">Transmembrane helix</keyword>
<dbReference type="AlphaFoldDB" id="A0A9W6MNN6"/>
<dbReference type="EMBL" id="BSFE01000004">
    <property type="protein sequence ID" value="GLK52288.1"/>
    <property type="molecule type" value="Genomic_DNA"/>
</dbReference>
<evidence type="ECO:0000256" key="7">
    <source>
        <dbReference type="ARBA" id="ARBA00023065"/>
    </source>
</evidence>
<feature type="transmembrane region" description="Helical" evidence="9">
    <location>
        <begin position="234"/>
        <end position="256"/>
    </location>
</feature>
<evidence type="ECO:0000313" key="11">
    <source>
        <dbReference type="Proteomes" id="UP001143486"/>
    </source>
</evidence>
<dbReference type="PANTHER" id="PTHR32024">
    <property type="entry name" value="TRK SYSTEM POTASSIUM UPTAKE PROTEIN TRKG-RELATED"/>
    <property type="match status" value="1"/>
</dbReference>
<evidence type="ECO:0000313" key="10">
    <source>
        <dbReference type="EMBL" id="GLK52288.1"/>
    </source>
</evidence>
<proteinExistence type="inferred from homology"/>
<evidence type="ECO:0000256" key="4">
    <source>
        <dbReference type="ARBA" id="ARBA00022475"/>
    </source>
</evidence>
<dbReference type="InterPro" id="IPR003445">
    <property type="entry name" value="Cat_transpt"/>
</dbReference>
<dbReference type="GO" id="GO:0005886">
    <property type="term" value="C:plasma membrane"/>
    <property type="evidence" value="ECO:0007669"/>
    <property type="project" value="UniProtKB-SubCell"/>
</dbReference>
<comment type="subcellular location">
    <subcellularLocation>
        <location evidence="1">Cell membrane</location>
        <topology evidence="1">Multi-pass membrane protein</topology>
    </subcellularLocation>
</comment>
<comment type="caution">
    <text evidence="10">The sequence shown here is derived from an EMBL/GenBank/DDBJ whole genome shotgun (WGS) entry which is preliminary data.</text>
</comment>
<dbReference type="GO" id="GO:0008324">
    <property type="term" value="F:monoatomic cation transmembrane transporter activity"/>
    <property type="evidence" value="ECO:0007669"/>
    <property type="project" value="InterPro"/>
</dbReference>
<evidence type="ECO:0000256" key="2">
    <source>
        <dbReference type="ARBA" id="ARBA00009137"/>
    </source>
</evidence>
<sequence>MSPAALFRPLGALWVLVALIALLAALCAPAVEEWHLAPFFITTAGLAFVPGALVLAATRGIQVGASALDALGLALLAWVTTPAFAALPFWLTGYFGPMDALFEAYSALTTTGATLLPADELPRSLIFWRAVLAWLGGYATLLLAIAVFAALDRDVPAIRKSALLTVRPDNILSHLPVAARRVGLVYAVLTAVTWLMLLFAGNGFFDASVLAMSAISTSGYAPVDGGLATNFGTVSMLIVALACLAGSVNIALFWDVLRDRGVLRDPDLAGIAALVIGLGGLYVIADTSHIPSRFIDAFFVVSTSGYTVSAPASPVPVAAVFVALVGGAAASTTGGVKISRILLLWRRMGSELAVLTDPSSLVPVTFRGRSVRDTALIGIWAYVLGFLACLGLGALVLTLAGLDFQTAFLANAAALANAGPLLHETNAGHGWDELADNAKPILISAMILGRLEVLAAVAAIWALFIRK</sequence>
<dbReference type="GO" id="GO:0030001">
    <property type="term" value="P:metal ion transport"/>
    <property type="evidence" value="ECO:0007669"/>
    <property type="project" value="UniProtKB-ARBA"/>
</dbReference>
<feature type="transmembrane region" description="Helical" evidence="9">
    <location>
        <begin position="441"/>
        <end position="464"/>
    </location>
</feature>
<name>A0A9W6MNN6_9PROT</name>
<keyword evidence="11" id="KW-1185">Reference proteome</keyword>
<feature type="transmembrane region" description="Helical" evidence="9">
    <location>
        <begin position="184"/>
        <end position="205"/>
    </location>
</feature>
<feature type="transmembrane region" description="Helical" evidence="9">
    <location>
        <begin position="70"/>
        <end position="91"/>
    </location>
</feature>
<accession>A0A9W6MNN6</accession>
<evidence type="ECO:0000256" key="3">
    <source>
        <dbReference type="ARBA" id="ARBA00022448"/>
    </source>
</evidence>
<dbReference type="PANTHER" id="PTHR32024:SF2">
    <property type="entry name" value="TRK SYSTEM POTASSIUM UPTAKE PROTEIN TRKG-RELATED"/>
    <property type="match status" value="1"/>
</dbReference>
<keyword evidence="4" id="KW-1003">Cell membrane</keyword>
<feature type="transmembrane region" description="Helical" evidence="9">
    <location>
        <begin position="268"/>
        <end position="285"/>
    </location>
</feature>
<protein>
    <submittedName>
        <fullName evidence="10">Potassium transporter</fullName>
    </submittedName>
</protein>
<dbReference type="Proteomes" id="UP001143486">
    <property type="component" value="Unassembled WGS sequence"/>
</dbReference>
<keyword evidence="5 9" id="KW-0812">Transmembrane</keyword>
<organism evidence="10 11">
    <name type="scientific">Maricaulis virginensis</name>
    <dbReference type="NCBI Taxonomy" id="144022"/>
    <lineage>
        <taxon>Bacteria</taxon>
        <taxon>Pseudomonadati</taxon>
        <taxon>Pseudomonadota</taxon>
        <taxon>Alphaproteobacteria</taxon>
        <taxon>Maricaulales</taxon>
        <taxon>Maricaulaceae</taxon>
        <taxon>Maricaulis</taxon>
    </lineage>
</organism>
<evidence type="ECO:0000256" key="5">
    <source>
        <dbReference type="ARBA" id="ARBA00022692"/>
    </source>
</evidence>
<feature type="transmembrane region" description="Helical" evidence="9">
    <location>
        <begin position="317"/>
        <end position="338"/>
    </location>
</feature>
<keyword evidence="7" id="KW-0406">Ion transport</keyword>
<evidence type="ECO:0000256" key="6">
    <source>
        <dbReference type="ARBA" id="ARBA00022989"/>
    </source>
</evidence>
<reference evidence="10" key="1">
    <citation type="journal article" date="2014" name="Int. J. Syst. Evol. Microbiol.">
        <title>Complete genome sequence of Corynebacterium casei LMG S-19264T (=DSM 44701T), isolated from a smear-ripened cheese.</title>
        <authorList>
            <consortium name="US DOE Joint Genome Institute (JGI-PGF)"/>
            <person name="Walter F."/>
            <person name="Albersmeier A."/>
            <person name="Kalinowski J."/>
            <person name="Ruckert C."/>
        </authorList>
    </citation>
    <scope>NUCLEOTIDE SEQUENCE</scope>
    <source>
        <strain evidence="10">VKM B-1513</strain>
    </source>
</reference>
<evidence type="ECO:0000256" key="9">
    <source>
        <dbReference type="SAM" id="Phobius"/>
    </source>
</evidence>